<feature type="domain" description="Nucleoplasmin-like" evidence="1">
    <location>
        <begin position="6"/>
        <end position="63"/>
    </location>
</feature>
<dbReference type="EMBL" id="JBCLYO010000026">
    <property type="protein sequence ID" value="KAL0078030.1"/>
    <property type="molecule type" value="Genomic_DNA"/>
</dbReference>
<gene>
    <name evidence="2" type="ORF">J3Q64DRAFT_1767338</name>
</gene>
<dbReference type="Proteomes" id="UP001448207">
    <property type="component" value="Unassembled WGS sequence"/>
</dbReference>
<accession>A0ABR3AMF6</accession>
<dbReference type="InterPro" id="IPR041232">
    <property type="entry name" value="NPL"/>
</dbReference>
<evidence type="ECO:0000259" key="1">
    <source>
        <dbReference type="Pfam" id="PF17800"/>
    </source>
</evidence>
<organism evidence="2 3">
    <name type="scientific">Phycomyces blakesleeanus</name>
    <dbReference type="NCBI Taxonomy" id="4837"/>
    <lineage>
        <taxon>Eukaryota</taxon>
        <taxon>Fungi</taxon>
        <taxon>Fungi incertae sedis</taxon>
        <taxon>Mucoromycota</taxon>
        <taxon>Mucoromycotina</taxon>
        <taxon>Mucoromycetes</taxon>
        <taxon>Mucorales</taxon>
        <taxon>Phycomycetaceae</taxon>
        <taxon>Phycomyces</taxon>
    </lineage>
</organism>
<name>A0ABR3AMF6_PHYBL</name>
<reference evidence="2 3" key="1">
    <citation type="submission" date="2024-04" db="EMBL/GenBank/DDBJ databases">
        <title>Symmetric and asymmetric DNA N6-adenine methylation regulates different biological responses in Mucorales.</title>
        <authorList>
            <consortium name="Lawrence Berkeley National Laboratory"/>
            <person name="Lax C."/>
            <person name="Mondo S.J."/>
            <person name="Osorio-Concepcion M."/>
            <person name="Muszewska A."/>
            <person name="Corrochano-Luque M."/>
            <person name="Gutierrez G."/>
            <person name="Riley R."/>
            <person name="Lipzen A."/>
            <person name="Guo J."/>
            <person name="Hundley H."/>
            <person name="Amirebrahimi M."/>
            <person name="Ng V."/>
            <person name="Lorenzo-Gutierrez D."/>
            <person name="Binder U."/>
            <person name="Yang J."/>
            <person name="Song Y."/>
            <person name="Canovas D."/>
            <person name="Navarro E."/>
            <person name="Freitag M."/>
            <person name="Gabaldon T."/>
            <person name="Grigoriev I.V."/>
            <person name="Corrochano L.M."/>
            <person name="Nicolas F.E."/>
            <person name="Garre V."/>
        </authorList>
    </citation>
    <scope>NUCLEOTIDE SEQUENCE [LARGE SCALE GENOMIC DNA]</scope>
    <source>
        <strain evidence="2 3">L51</strain>
    </source>
</reference>
<sequence>MTVQGFWGLEIKPNKVYKQVVPSPFQLIMVALDHDNAFTTRSSLVVKVDERELILCSLSVGQVHGSSGSFCKCILLLL</sequence>
<dbReference type="Pfam" id="PF17800">
    <property type="entry name" value="NPL"/>
    <property type="match status" value="1"/>
</dbReference>
<protein>
    <recommendedName>
        <fullName evidence="1">Nucleoplasmin-like domain-containing protein</fullName>
    </recommendedName>
</protein>
<evidence type="ECO:0000313" key="3">
    <source>
        <dbReference type="Proteomes" id="UP001448207"/>
    </source>
</evidence>
<proteinExistence type="predicted"/>
<dbReference type="Gene3D" id="2.60.120.340">
    <property type="entry name" value="Nucleoplasmin core domain"/>
    <property type="match status" value="1"/>
</dbReference>
<evidence type="ECO:0000313" key="2">
    <source>
        <dbReference type="EMBL" id="KAL0078030.1"/>
    </source>
</evidence>
<comment type="caution">
    <text evidence="2">The sequence shown here is derived from an EMBL/GenBank/DDBJ whole genome shotgun (WGS) entry which is preliminary data.</text>
</comment>
<keyword evidence="3" id="KW-1185">Reference proteome</keyword>